<dbReference type="AlphaFoldDB" id="A0AA36MRZ4"/>
<evidence type="ECO:0000313" key="1">
    <source>
        <dbReference type="EMBL" id="CAJ1383490.1"/>
    </source>
</evidence>
<reference evidence="1" key="1">
    <citation type="submission" date="2023-08" db="EMBL/GenBank/DDBJ databases">
        <authorList>
            <person name="Chen Y."/>
            <person name="Shah S."/>
            <person name="Dougan E. K."/>
            <person name="Thang M."/>
            <person name="Chan C."/>
        </authorList>
    </citation>
    <scope>NUCLEOTIDE SEQUENCE</scope>
</reference>
<comment type="caution">
    <text evidence="1">The sequence shown here is derived from an EMBL/GenBank/DDBJ whole genome shotgun (WGS) entry which is preliminary data.</text>
</comment>
<organism evidence="1 2">
    <name type="scientific">Effrenium voratum</name>
    <dbReference type="NCBI Taxonomy" id="2562239"/>
    <lineage>
        <taxon>Eukaryota</taxon>
        <taxon>Sar</taxon>
        <taxon>Alveolata</taxon>
        <taxon>Dinophyceae</taxon>
        <taxon>Suessiales</taxon>
        <taxon>Symbiodiniaceae</taxon>
        <taxon>Effrenium</taxon>
    </lineage>
</organism>
<proteinExistence type="predicted"/>
<dbReference type="Proteomes" id="UP001178507">
    <property type="component" value="Unassembled WGS sequence"/>
</dbReference>
<gene>
    <name evidence="1" type="ORF">EVOR1521_LOCUS10595</name>
</gene>
<name>A0AA36MRZ4_9DINO</name>
<keyword evidence="2" id="KW-1185">Reference proteome</keyword>
<feature type="non-terminal residue" evidence="1">
    <location>
        <position position="1"/>
    </location>
</feature>
<evidence type="ECO:0000313" key="2">
    <source>
        <dbReference type="Proteomes" id="UP001178507"/>
    </source>
</evidence>
<sequence>AQIHRFMAIVGQSMTADEENDSEDSASMLACCSPEPAEPRRAPAQLEMLPVPAGPFYSTYHGHDAGQLEIVLNGLLSVRDATVKIFLAGDSSLDNKTWLFNQGAPAERWRPASAHAPATNGYERLLQPPRMVCDVTYWMNQILHDLRSPAFALNTAIEATRLWPVA</sequence>
<protein>
    <submittedName>
        <fullName evidence="1">Uncharacterized protein</fullName>
    </submittedName>
</protein>
<accession>A0AA36MRZ4</accession>
<dbReference type="EMBL" id="CAUJNA010001019">
    <property type="protein sequence ID" value="CAJ1383490.1"/>
    <property type="molecule type" value="Genomic_DNA"/>
</dbReference>